<evidence type="ECO:0000313" key="3">
    <source>
        <dbReference type="EMBL" id="MDM4017120.1"/>
    </source>
</evidence>
<comment type="caution">
    <text evidence="3">The sequence shown here is derived from an EMBL/GenBank/DDBJ whole genome shotgun (WGS) entry which is preliminary data.</text>
</comment>
<feature type="compositionally biased region" description="Polar residues" evidence="1">
    <location>
        <begin position="152"/>
        <end position="162"/>
    </location>
</feature>
<evidence type="ECO:0000256" key="1">
    <source>
        <dbReference type="SAM" id="MobiDB-lite"/>
    </source>
</evidence>
<evidence type="ECO:0000313" key="4">
    <source>
        <dbReference type="Proteomes" id="UP001239462"/>
    </source>
</evidence>
<accession>A0ABT7PKX1</accession>
<organism evidence="3 4">
    <name type="scientific">Roseiconus lacunae</name>
    <dbReference type="NCBI Taxonomy" id="2605694"/>
    <lineage>
        <taxon>Bacteria</taxon>
        <taxon>Pseudomonadati</taxon>
        <taxon>Planctomycetota</taxon>
        <taxon>Planctomycetia</taxon>
        <taxon>Pirellulales</taxon>
        <taxon>Pirellulaceae</taxon>
        <taxon>Roseiconus</taxon>
    </lineage>
</organism>
<keyword evidence="4" id="KW-1185">Reference proteome</keyword>
<proteinExistence type="predicted"/>
<feature type="domain" description="DUF4240" evidence="2">
    <location>
        <begin position="1"/>
        <end position="126"/>
    </location>
</feature>
<gene>
    <name evidence="3" type="ORF">QTN89_16870</name>
</gene>
<name>A0ABT7PKX1_9BACT</name>
<dbReference type="Proteomes" id="UP001239462">
    <property type="component" value="Unassembled WGS sequence"/>
</dbReference>
<dbReference type="RefSeq" id="WP_289164611.1">
    <property type="nucleotide sequence ID" value="NZ_CP141221.1"/>
</dbReference>
<dbReference type="InterPro" id="IPR025334">
    <property type="entry name" value="DUF4240"/>
</dbReference>
<sequence>MNETKFWKIVSLFDWNQTGDDDAVLEPAVAALAEEGADGICQFAEILAQKLHALDTRRHCKACYAGEADPDNGDDYISADDFLYQRCVVVANGKDFFEEVLRDPSEFPQDLEFEALLSLTDSAYERATGEEFDHCTAVSYESFQNHEGWKPTDQTQPGSFTGDSVPLLNRRPT</sequence>
<reference evidence="3 4" key="1">
    <citation type="submission" date="2023-06" db="EMBL/GenBank/DDBJ databases">
        <title>Roseiconus lacunae JC819 isolated from Gulf of Mannar region, Tamil Nadu.</title>
        <authorList>
            <person name="Pk S."/>
            <person name="Ch S."/>
            <person name="Ch V.R."/>
        </authorList>
    </citation>
    <scope>NUCLEOTIDE SEQUENCE [LARGE SCALE GENOMIC DNA]</scope>
    <source>
        <strain evidence="3 4">JC819</strain>
    </source>
</reference>
<feature type="region of interest" description="Disordered" evidence="1">
    <location>
        <begin position="147"/>
        <end position="173"/>
    </location>
</feature>
<dbReference type="EMBL" id="JASZZN010000012">
    <property type="protein sequence ID" value="MDM4017120.1"/>
    <property type="molecule type" value="Genomic_DNA"/>
</dbReference>
<dbReference type="Pfam" id="PF14024">
    <property type="entry name" value="DUF4240"/>
    <property type="match status" value="1"/>
</dbReference>
<protein>
    <submittedName>
        <fullName evidence="3">DUF4240 domain-containing protein</fullName>
    </submittedName>
</protein>
<evidence type="ECO:0000259" key="2">
    <source>
        <dbReference type="Pfam" id="PF14024"/>
    </source>
</evidence>